<organism evidence="4 5">
    <name type="scientific">Blastopirellula marina DSM 3645</name>
    <dbReference type="NCBI Taxonomy" id="314230"/>
    <lineage>
        <taxon>Bacteria</taxon>
        <taxon>Pseudomonadati</taxon>
        <taxon>Planctomycetota</taxon>
        <taxon>Planctomycetia</taxon>
        <taxon>Pirellulales</taxon>
        <taxon>Pirellulaceae</taxon>
        <taxon>Blastopirellula</taxon>
    </lineage>
</organism>
<keyword evidence="2" id="KW-0472">Membrane</keyword>
<reference evidence="4 5" key="1">
    <citation type="submission" date="2006-02" db="EMBL/GenBank/DDBJ databases">
        <authorList>
            <person name="Amann R."/>
            <person name="Ferriera S."/>
            <person name="Johnson J."/>
            <person name="Kravitz S."/>
            <person name="Halpern A."/>
            <person name="Remington K."/>
            <person name="Beeson K."/>
            <person name="Tran B."/>
            <person name="Rogers Y.-H."/>
            <person name="Friedman R."/>
            <person name="Venter J.C."/>
        </authorList>
    </citation>
    <scope>NUCLEOTIDE SEQUENCE [LARGE SCALE GENOMIC DNA]</scope>
    <source>
        <strain evidence="4 5">DSM 3645</strain>
    </source>
</reference>
<evidence type="ECO:0000256" key="2">
    <source>
        <dbReference type="SAM" id="Phobius"/>
    </source>
</evidence>
<feature type="transmembrane region" description="Helical" evidence="2">
    <location>
        <begin position="140"/>
        <end position="160"/>
    </location>
</feature>
<dbReference type="PROSITE" id="PS51257">
    <property type="entry name" value="PROKAR_LIPOPROTEIN"/>
    <property type="match status" value="1"/>
</dbReference>
<comment type="caution">
    <text evidence="4">The sequence shown here is derived from an EMBL/GenBank/DDBJ whole genome shotgun (WGS) entry which is preliminary data.</text>
</comment>
<dbReference type="OrthoDB" id="212416at2"/>
<evidence type="ECO:0000256" key="3">
    <source>
        <dbReference type="SAM" id="SignalP"/>
    </source>
</evidence>
<feature type="transmembrane region" description="Helical" evidence="2">
    <location>
        <begin position="102"/>
        <end position="128"/>
    </location>
</feature>
<keyword evidence="3" id="KW-0732">Signal</keyword>
<feature type="chain" id="PRO_5002664995" evidence="3">
    <location>
        <begin position="25"/>
        <end position="215"/>
    </location>
</feature>
<feature type="signal peptide" evidence="3">
    <location>
        <begin position="1"/>
        <end position="24"/>
    </location>
</feature>
<dbReference type="AlphaFoldDB" id="A3ZQ85"/>
<name>A3ZQ85_9BACT</name>
<sequence>MSRLLTLIFLLALACCVVQPQAWAQEENPDPPAVAETAPAEEAPPIKEESAEPEVANEPKSDLPQQLDEIAKSVDHSEAAQETSAGILTPIYRVAEALEFPAFHWIAFALMLSGVVGFALQLVIGKLVVFAHYGFSLREILSDALGFVISAVGLVLTTQAAVQNSTFTQSPFAVISASLVGLLLGVTLYFWGQSQEVEAVRGRIAAAEESARKKK</sequence>
<dbReference type="Proteomes" id="UP000004358">
    <property type="component" value="Unassembled WGS sequence"/>
</dbReference>
<proteinExistence type="predicted"/>
<dbReference type="eggNOG" id="ENOG50317NF">
    <property type="taxonomic scope" value="Bacteria"/>
</dbReference>
<evidence type="ECO:0000256" key="1">
    <source>
        <dbReference type="SAM" id="MobiDB-lite"/>
    </source>
</evidence>
<gene>
    <name evidence="4" type="ORF">DSM3645_23241</name>
</gene>
<feature type="region of interest" description="Disordered" evidence="1">
    <location>
        <begin position="27"/>
        <end position="62"/>
    </location>
</feature>
<feature type="compositionally biased region" description="Low complexity" evidence="1">
    <location>
        <begin position="33"/>
        <end position="43"/>
    </location>
</feature>
<protein>
    <submittedName>
        <fullName evidence="4">Uncharacterized protein</fullName>
    </submittedName>
</protein>
<dbReference type="RefSeq" id="WP_002652547.1">
    <property type="nucleotide sequence ID" value="NZ_CH672376.1"/>
</dbReference>
<evidence type="ECO:0000313" key="5">
    <source>
        <dbReference type="Proteomes" id="UP000004358"/>
    </source>
</evidence>
<keyword evidence="2" id="KW-0812">Transmembrane</keyword>
<dbReference type="EMBL" id="AANZ01000005">
    <property type="protein sequence ID" value="EAQ81358.1"/>
    <property type="molecule type" value="Genomic_DNA"/>
</dbReference>
<dbReference type="HOGENOM" id="CLU_105868_0_0_0"/>
<accession>A3ZQ85</accession>
<keyword evidence="2" id="KW-1133">Transmembrane helix</keyword>
<evidence type="ECO:0000313" key="4">
    <source>
        <dbReference type="EMBL" id="EAQ81358.1"/>
    </source>
</evidence>
<feature type="transmembrane region" description="Helical" evidence="2">
    <location>
        <begin position="172"/>
        <end position="191"/>
    </location>
</feature>